<dbReference type="PROSITE" id="PS50006">
    <property type="entry name" value="FHA_DOMAIN"/>
    <property type="match status" value="1"/>
</dbReference>
<dbReference type="InterPro" id="IPR000253">
    <property type="entry name" value="FHA_dom"/>
</dbReference>
<name>A0A5S3WHP5_9GAMM</name>
<gene>
    <name evidence="2" type="ORF">CWB99_18520</name>
</gene>
<sequence>MPVLGWYGELILQAVRSVRRRNVIIMKLRLHSHAQELGISSSRNTLCSRIRRQDTQIGTGMAHLLLAQTNDHILLKSHHRFGRAESGVDTQVLGIEISRHHAVIVWTGTHWTLRDTSKNGVFVNQLKISPDIDRVLNLGDVITFSDLHPHSYIVSSLNPPG</sequence>
<dbReference type="EMBL" id="PNCI01000044">
    <property type="protein sequence ID" value="TMP26509.1"/>
    <property type="molecule type" value="Genomic_DNA"/>
</dbReference>
<accession>A0A5S3WHP5</accession>
<dbReference type="Pfam" id="PF00498">
    <property type="entry name" value="FHA"/>
    <property type="match status" value="1"/>
</dbReference>
<dbReference type="SMART" id="SM00240">
    <property type="entry name" value="FHA"/>
    <property type="match status" value="1"/>
</dbReference>
<organism evidence="2 3">
    <name type="scientific">Pseudoalteromonas rubra</name>
    <dbReference type="NCBI Taxonomy" id="43658"/>
    <lineage>
        <taxon>Bacteria</taxon>
        <taxon>Pseudomonadati</taxon>
        <taxon>Pseudomonadota</taxon>
        <taxon>Gammaproteobacteria</taxon>
        <taxon>Alteromonadales</taxon>
        <taxon>Pseudoalteromonadaceae</taxon>
        <taxon>Pseudoalteromonas</taxon>
    </lineage>
</organism>
<dbReference type="InterPro" id="IPR008984">
    <property type="entry name" value="SMAD_FHA_dom_sf"/>
</dbReference>
<dbReference type="Proteomes" id="UP000310249">
    <property type="component" value="Unassembled WGS sequence"/>
</dbReference>
<dbReference type="CDD" id="cd00060">
    <property type="entry name" value="FHA"/>
    <property type="match status" value="1"/>
</dbReference>
<evidence type="ECO:0000259" key="1">
    <source>
        <dbReference type="PROSITE" id="PS50006"/>
    </source>
</evidence>
<reference evidence="3" key="2">
    <citation type="submission" date="2019-06" db="EMBL/GenBank/DDBJ databases">
        <title>Co-occurence of chitin degradation, pigmentation and bioactivity in marine Pseudoalteromonas.</title>
        <authorList>
            <person name="Sonnenschein E.C."/>
            <person name="Bech P.K."/>
        </authorList>
    </citation>
    <scope>NUCLEOTIDE SEQUENCE [LARGE SCALE GENOMIC DNA]</scope>
    <source>
        <strain evidence="3">S2676</strain>
    </source>
</reference>
<dbReference type="OrthoDB" id="8556548at2"/>
<protein>
    <recommendedName>
        <fullName evidence="1">FHA domain-containing protein</fullName>
    </recommendedName>
</protein>
<dbReference type="Gene3D" id="2.60.200.20">
    <property type="match status" value="1"/>
</dbReference>
<proteinExistence type="predicted"/>
<dbReference type="SUPFAM" id="SSF49879">
    <property type="entry name" value="SMAD/FHA domain"/>
    <property type="match status" value="1"/>
</dbReference>
<comment type="caution">
    <text evidence="2">The sequence shown here is derived from an EMBL/GenBank/DDBJ whole genome shotgun (WGS) entry which is preliminary data.</text>
</comment>
<feature type="domain" description="FHA" evidence="1">
    <location>
        <begin position="79"/>
        <end position="128"/>
    </location>
</feature>
<reference evidence="2 3" key="1">
    <citation type="submission" date="2018-01" db="EMBL/GenBank/DDBJ databases">
        <authorList>
            <person name="Paulsen S."/>
            <person name="Gram L.K."/>
        </authorList>
    </citation>
    <scope>NUCLEOTIDE SEQUENCE [LARGE SCALE GENOMIC DNA]</scope>
    <source>
        <strain evidence="2 3">S2676</strain>
    </source>
</reference>
<dbReference type="AlphaFoldDB" id="A0A5S3WHP5"/>
<evidence type="ECO:0000313" key="2">
    <source>
        <dbReference type="EMBL" id="TMP26509.1"/>
    </source>
</evidence>
<evidence type="ECO:0000313" key="3">
    <source>
        <dbReference type="Proteomes" id="UP000310249"/>
    </source>
</evidence>